<feature type="region of interest" description="Disordered" evidence="2">
    <location>
        <begin position="208"/>
        <end position="230"/>
    </location>
</feature>
<keyword evidence="1" id="KW-0175">Coiled coil</keyword>
<feature type="compositionally biased region" description="Basic and acidic residues" evidence="2">
    <location>
        <begin position="34"/>
        <end position="54"/>
    </location>
</feature>
<evidence type="ECO:0000256" key="1">
    <source>
        <dbReference type="SAM" id="Coils"/>
    </source>
</evidence>
<reference evidence="4 5" key="1">
    <citation type="submission" date="2019-01" db="EMBL/GenBank/DDBJ databases">
        <authorList>
            <person name="Ferrante I. M."/>
        </authorList>
    </citation>
    <scope>NUCLEOTIDE SEQUENCE [LARGE SCALE GENOMIC DNA]</scope>
    <source>
        <strain evidence="4 5">B856</strain>
    </source>
</reference>
<gene>
    <name evidence="4" type="ORF">PSNMU_V1.4_AUG-EV-PASAV3_0066670</name>
</gene>
<feature type="transmembrane region" description="Helical" evidence="3">
    <location>
        <begin position="84"/>
        <end position="104"/>
    </location>
</feature>
<feature type="region of interest" description="Disordered" evidence="2">
    <location>
        <begin position="650"/>
        <end position="675"/>
    </location>
</feature>
<feature type="region of interest" description="Disordered" evidence="2">
    <location>
        <begin position="722"/>
        <end position="750"/>
    </location>
</feature>
<name>A0A448ZCR1_9STRA</name>
<keyword evidence="3" id="KW-0812">Transmembrane</keyword>
<evidence type="ECO:0000313" key="5">
    <source>
        <dbReference type="Proteomes" id="UP000291116"/>
    </source>
</evidence>
<dbReference type="EMBL" id="CAACVS010000236">
    <property type="protein sequence ID" value="VEU39790.1"/>
    <property type="molecule type" value="Genomic_DNA"/>
</dbReference>
<dbReference type="AlphaFoldDB" id="A0A448ZCR1"/>
<proteinExistence type="predicted"/>
<feature type="coiled-coil region" evidence="1">
    <location>
        <begin position="415"/>
        <end position="476"/>
    </location>
</feature>
<sequence>MELYWKIHALRRHPAVPCSSVVLVLSHTIHSAERKQTTAKPDRLGDDATGECKRSGNNSFSMSEKRIGKQRRYMRLSTSPVPRSLPLASLLGLVLLLLSVPWFLATDGVSSFPNPTTHTASPGSPRASRVGRCLRASFFDNESDSSRGGGTGNSEDDLNLLKEIRERQLRDAVIEDLFLSQGVRPTNTQSPSSFVSLSLVGQGKLPLAASMPSYDDKEAEKKDDRNEKGRRKTSFASVLVLAPRNDNDFPLDKNNLGSDEDSISIRQPLPALFLPLTAPIESRLQLLSKVYEGKPVSSLTSLILWNLNLINRDGSLFDNIPWNQWTKDPDGKNRDPAGNFVDEKSRYGKRDAFNRFIGKDSNSKTISESQRRYWEKKLSTLLGEKNNDGDGAIDQNVTDEVEDSDSSFSLSFLSKRVLELRIREIRMEIAEVDSQLAVSRNNDISTSNLQELEDTRVELQQTLHEAERNLSDLLSSMSSTSLSDTEATDDRINLFDRIARFALDISMPFRTEQKEAPYRGATGYAPRLSDTEDDSDVEFYRSPYDLLNEILSDQLNAEVIGCVLENTSWLGGNLALEGAVVLRRRTPVVESTLMGETIRAPDRDEDFGNSVKGGEIFVVECDGDEAIGMALSCNLPVKIERTIFERSSIAGVPSQPTAGSDQKDANGNAPKSKKFGTYKNIKENIPYWKPMDAGISLHVEGDRTNRDAERLSPLSIPRTTSSLFDSIFEPESNQGEDKTPSSMFPTDNPIKSIDQLDRLKDGDKAKTLLEMSNFSGRLPRPRTVRNAPADENPLDNLLLPLIDEAVRSEYKIREAERQGDLDLANELKANKSELQKAREKVDAARRDGKEDLARALEDETAFLEALKADVTQDDGAYSRFLDRDDWYERDRQKTAARVKKSSFGNLLDGIE</sequence>
<evidence type="ECO:0000256" key="3">
    <source>
        <dbReference type="SAM" id="Phobius"/>
    </source>
</evidence>
<evidence type="ECO:0000313" key="4">
    <source>
        <dbReference type="EMBL" id="VEU39790.1"/>
    </source>
</evidence>
<feature type="region of interest" description="Disordered" evidence="2">
    <location>
        <begin position="34"/>
        <end position="64"/>
    </location>
</feature>
<protein>
    <submittedName>
        <fullName evidence="4">Uncharacterized protein</fullName>
    </submittedName>
</protein>
<dbReference type="Proteomes" id="UP000291116">
    <property type="component" value="Unassembled WGS sequence"/>
</dbReference>
<organism evidence="4 5">
    <name type="scientific">Pseudo-nitzschia multistriata</name>
    <dbReference type="NCBI Taxonomy" id="183589"/>
    <lineage>
        <taxon>Eukaryota</taxon>
        <taxon>Sar</taxon>
        <taxon>Stramenopiles</taxon>
        <taxon>Ochrophyta</taxon>
        <taxon>Bacillariophyta</taxon>
        <taxon>Bacillariophyceae</taxon>
        <taxon>Bacillariophycidae</taxon>
        <taxon>Bacillariales</taxon>
        <taxon>Bacillariaceae</taxon>
        <taxon>Pseudo-nitzschia</taxon>
    </lineage>
</organism>
<keyword evidence="3" id="KW-0472">Membrane</keyword>
<dbReference type="OrthoDB" id="45191at2759"/>
<evidence type="ECO:0000256" key="2">
    <source>
        <dbReference type="SAM" id="MobiDB-lite"/>
    </source>
</evidence>
<accession>A0A448ZCR1</accession>
<feature type="compositionally biased region" description="Basic and acidic residues" evidence="2">
    <location>
        <begin position="214"/>
        <end position="227"/>
    </location>
</feature>
<keyword evidence="3" id="KW-1133">Transmembrane helix</keyword>
<keyword evidence="5" id="KW-1185">Reference proteome</keyword>